<keyword evidence="3" id="KW-1185">Reference proteome</keyword>
<organism evidence="2 3">
    <name type="scientific">Enterococcus phage EfsSzw-1</name>
    <dbReference type="NCBI Taxonomy" id="2419745"/>
    <lineage>
        <taxon>Viruses</taxon>
        <taxon>Duplodnaviria</taxon>
        <taxon>Heunggongvirae</taxon>
        <taxon>Uroviricota</taxon>
        <taxon>Caudoviricetes</taxon>
        <taxon>Herelleviridae</taxon>
        <taxon>Brockvirinae</taxon>
        <taxon>Schiekvirus</taxon>
        <taxon>Schiekvirus Efsszw1</taxon>
    </lineage>
</organism>
<keyword evidence="1" id="KW-0812">Transmembrane</keyword>
<sequence>MQKKLYKKRDFYKKLASFAVMFLLGSVVTAVFSFSVSLIIGLTLFVFAFMIFDDLDYTVRNK</sequence>
<reference evidence="2 3" key="1">
    <citation type="submission" date="2018-08" db="EMBL/GenBank/DDBJ databases">
        <title>EfsSzw_1, Complete genome sequences of 3 novel enterobacteria, Pakpunavirus like phages.</title>
        <authorList>
            <person name="Yuan S."/>
            <person name="Ma Y."/>
            <person name="Liu Q."/>
        </authorList>
    </citation>
    <scope>NUCLEOTIDE SEQUENCE [LARGE SCALE GENOMIC DNA]</scope>
</reference>
<name>A0A411B7F4_9CAUD</name>
<evidence type="ECO:0000313" key="3">
    <source>
        <dbReference type="Proteomes" id="UP000289690"/>
    </source>
</evidence>
<keyword evidence="1" id="KW-1133">Transmembrane helix</keyword>
<proteinExistence type="predicted"/>
<feature type="transmembrane region" description="Helical" evidence="1">
    <location>
        <begin position="21"/>
        <end position="52"/>
    </location>
</feature>
<keyword evidence="1" id="KW-0472">Membrane</keyword>
<protein>
    <submittedName>
        <fullName evidence="2">Uncharacterized protein</fullName>
    </submittedName>
</protein>
<dbReference type="Proteomes" id="UP000289690">
    <property type="component" value="Segment"/>
</dbReference>
<gene>
    <name evidence="2" type="ORF">EfsSzw1_2</name>
</gene>
<accession>A0A411B7F4</accession>
<evidence type="ECO:0000313" key="2">
    <source>
        <dbReference type="EMBL" id="QAX97477.1"/>
    </source>
</evidence>
<dbReference type="EMBL" id="MH791397">
    <property type="protein sequence ID" value="QAX97477.1"/>
    <property type="molecule type" value="Genomic_DNA"/>
</dbReference>
<evidence type="ECO:0000256" key="1">
    <source>
        <dbReference type="SAM" id="Phobius"/>
    </source>
</evidence>